<dbReference type="GO" id="GO:0016887">
    <property type="term" value="F:ATP hydrolysis activity"/>
    <property type="evidence" value="ECO:0007669"/>
    <property type="project" value="InterPro"/>
</dbReference>
<dbReference type="SUPFAM" id="SSF52540">
    <property type="entry name" value="P-loop containing nucleoside triphosphate hydrolases"/>
    <property type="match status" value="1"/>
</dbReference>
<dbReference type="Pfam" id="PF17863">
    <property type="entry name" value="AAA_lid_2"/>
    <property type="match status" value="1"/>
</dbReference>
<sequence>MNESSLTPEAAAGRCRDIVDRVEEAVVVERRVLYETLAGIIARGHVLVEDVPGTGKTVLARVLAESLGLTFTRIQFTPDLLPADVTGSNIYNEHEGNFEFAEGPVFTNVALADEINRAPPKTQAALLESMEERQVSIDGTTHDLPEPFVVIATQNPVEQEGTFRLPEAQRDRFSVKTSMGYPDVDGEMGLLEMRANRRTLAPSVDPVVTPETVLELQELAEDIRVDEKVRRYIVDLARATRADDRTEIGVSPRGVQRVFEAVRASAVIDGREYATPEDVKRMARATMSHRLILTTEATVENVDPDDIVQSVLDSVDVPAVSPDAPSVSANGEASVEGGAEQLAPNGVSDDGDGSRPKTAVEQADSQPAPGNQRDDGQDEQAQPVTDTPADQPDDTPADQPDDTPADQPDDTPADQPDDTPADQPDDTPADQPDDTTDAELNDLFTDDE</sequence>
<dbReference type="Gene3D" id="1.10.8.80">
    <property type="entry name" value="Magnesium chelatase subunit I, C-Terminal domain"/>
    <property type="match status" value="1"/>
</dbReference>
<dbReference type="EMBL" id="RKLQ01000001">
    <property type="protein sequence ID" value="MBX0303422.1"/>
    <property type="molecule type" value="Genomic_DNA"/>
</dbReference>
<dbReference type="InterPro" id="IPR041628">
    <property type="entry name" value="ChlI/MoxR_AAA_lid"/>
</dbReference>
<evidence type="ECO:0000259" key="5">
    <source>
        <dbReference type="Pfam" id="PF17863"/>
    </source>
</evidence>
<keyword evidence="2" id="KW-0067">ATP-binding</keyword>
<keyword evidence="7" id="KW-1185">Reference proteome</keyword>
<dbReference type="Gene3D" id="3.40.50.300">
    <property type="entry name" value="P-loop containing nucleotide triphosphate hydrolases"/>
    <property type="match status" value="1"/>
</dbReference>
<dbReference type="PANTHER" id="PTHR42759:SF5">
    <property type="entry name" value="METHANOL DEHYDROGENASE REGULATOR"/>
    <property type="match status" value="1"/>
</dbReference>
<dbReference type="GO" id="GO:0005524">
    <property type="term" value="F:ATP binding"/>
    <property type="evidence" value="ECO:0007669"/>
    <property type="project" value="UniProtKB-KW"/>
</dbReference>
<feature type="region of interest" description="Disordered" evidence="3">
    <location>
        <begin position="322"/>
        <end position="448"/>
    </location>
</feature>
<dbReference type="InterPro" id="IPR050764">
    <property type="entry name" value="CbbQ/NirQ/NorQ/GpvN"/>
</dbReference>
<dbReference type="AlphaFoldDB" id="A0A8J7YDA9"/>
<gene>
    <name evidence="6" type="ORF">EGD98_07025</name>
</gene>
<protein>
    <submittedName>
        <fullName evidence="6">AAA family ATPase</fullName>
    </submittedName>
</protein>
<evidence type="ECO:0000256" key="1">
    <source>
        <dbReference type="ARBA" id="ARBA00022741"/>
    </source>
</evidence>
<feature type="domain" description="ATPase AAA-3" evidence="4">
    <location>
        <begin position="45"/>
        <end position="174"/>
    </location>
</feature>
<evidence type="ECO:0000256" key="2">
    <source>
        <dbReference type="ARBA" id="ARBA00022840"/>
    </source>
</evidence>
<name>A0A8J7YDA9_9EURY</name>
<dbReference type="PANTHER" id="PTHR42759">
    <property type="entry name" value="MOXR FAMILY PROTEIN"/>
    <property type="match status" value="1"/>
</dbReference>
<comment type="caution">
    <text evidence="6">The sequence shown here is derived from an EMBL/GenBank/DDBJ whole genome shotgun (WGS) entry which is preliminary data.</text>
</comment>
<dbReference type="Proteomes" id="UP000783863">
    <property type="component" value="Unassembled WGS sequence"/>
</dbReference>
<dbReference type="InterPro" id="IPR011703">
    <property type="entry name" value="ATPase_AAA-3"/>
</dbReference>
<organism evidence="6 7">
    <name type="scientific">Haloarcula salinisoli</name>
    <dbReference type="NCBI Taxonomy" id="2487746"/>
    <lineage>
        <taxon>Archaea</taxon>
        <taxon>Methanobacteriati</taxon>
        <taxon>Methanobacteriota</taxon>
        <taxon>Stenosarchaea group</taxon>
        <taxon>Halobacteria</taxon>
        <taxon>Halobacteriales</taxon>
        <taxon>Haloarculaceae</taxon>
        <taxon>Haloarcula</taxon>
    </lineage>
</organism>
<keyword evidence="1" id="KW-0547">Nucleotide-binding</keyword>
<evidence type="ECO:0000313" key="6">
    <source>
        <dbReference type="EMBL" id="MBX0303422.1"/>
    </source>
</evidence>
<evidence type="ECO:0000313" key="7">
    <source>
        <dbReference type="Proteomes" id="UP000783863"/>
    </source>
</evidence>
<accession>A0A8J7YDA9</accession>
<proteinExistence type="predicted"/>
<evidence type="ECO:0000259" key="4">
    <source>
        <dbReference type="Pfam" id="PF07726"/>
    </source>
</evidence>
<dbReference type="RefSeq" id="WP_220587629.1">
    <property type="nucleotide sequence ID" value="NZ_RKLQ01000001.1"/>
</dbReference>
<dbReference type="Pfam" id="PF07726">
    <property type="entry name" value="AAA_3"/>
    <property type="match status" value="1"/>
</dbReference>
<evidence type="ECO:0000256" key="3">
    <source>
        <dbReference type="SAM" id="MobiDB-lite"/>
    </source>
</evidence>
<reference evidence="6" key="1">
    <citation type="submission" date="2021-06" db="EMBL/GenBank/DDBJ databases">
        <title>Halomicroarcula sp. F24A a new haloarchaeum isolated from saline soil.</title>
        <authorList>
            <person name="Duran-Viseras A."/>
            <person name="Sanchez-Porro C."/>
            <person name="Ventosa A."/>
        </authorList>
    </citation>
    <scope>NUCLEOTIDE SEQUENCE</scope>
    <source>
        <strain evidence="6">F24A</strain>
    </source>
</reference>
<dbReference type="InterPro" id="IPR027417">
    <property type="entry name" value="P-loop_NTPase"/>
</dbReference>
<dbReference type="CDD" id="cd00009">
    <property type="entry name" value="AAA"/>
    <property type="match status" value="1"/>
</dbReference>
<dbReference type="FunFam" id="3.40.50.300:FF:000640">
    <property type="entry name" value="MoxR family ATPase"/>
    <property type="match status" value="1"/>
</dbReference>
<feature type="domain" description="ChlI/MoxR AAA lid" evidence="5">
    <location>
        <begin position="238"/>
        <end position="310"/>
    </location>
</feature>
<feature type="compositionally biased region" description="Acidic residues" evidence="3">
    <location>
        <begin position="391"/>
        <end position="448"/>
    </location>
</feature>